<proteinExistence type="predicted"/>
<dbReference type="SUPFAM" id="SSF50969">
    <property type="entry name" value="YVTN repeat-like/Quinoprotein amine dehydrogenase"/>
    <property type="match status" value="1"/>
</dbReference>
<dbReference type="Proteomes" id="UP001218188">
    <property type="component" value="Unassembled WGS sequence"/>
</dbReference>
<dbReference type="Pfam" id="PF10282">
    <property type="entry name" value="Lactonase"/>
    <property type="match status" value="1"/>
</dbReference>
<evidence type="ECO:0008006" key="3">
    <source>
        <dbReference type="Google" id="ProtNLM"/>
    </source>
</evidence>
<sequence length="442" mass="46064">MQIISFITLAKQNKVMVTSRRLKNITLSTARSLTMKSSTLFTLVSVASTVLASTTPTERMSMTPKGFNFNFPVGAAYFMTNEASGNYLVSSSIGSDGKLTLYEAVYTGGNGAHGLPAPFGVDPLFSQGSVGVSQAGRFVANVNAGSNTVSVHAIDISNPAQLWPIGKPVSSGGEFPTSLVINKAGNRVCVVNAGTVNGVSCYKFNLSQGLTPIPNSIRSLKLNQTTPANGPPNTPSQIIFSPDEKLLIVSVKTGNGYLAIWNINADGSLSSTFSTVSGGVLPFSMIYIPGQNAIFASDPGVGYDIFNLDGTKAKTATISVPVAGQGAICWATYSPQSGNFYLIDVGNSIISEVNVAKSLNSTIVKQYPLGTDGPLDTTVATIGKNDFMYTLAAKATGLTVLSVGGPSKLTVLQRIDLVAPAKAAKLTINGTNVQGMATFIGW</sequence>
<protein>
    <recommendedName>
        <fullName evidence="3">3-carboxymuconate cyclase</fullName>
    </recommendedName>
</protein>
<organism evidence="1 2">
    <name type="scientific">Mycena alexandri</name>
    <dbReference type="NCBI Taxonomy" id="1745969"/>
    <lineage>
        <taxon>Eukaryota</taxon>
        <taxon>Fungi</taxon>
        <taxon>Dikarya</taxon>
        <taxon>Basidiomycota</taxon>
        <taxon>Agaricomycotina</taxon>
        <taxon>Agaricomycetes</taxon>
        <taxon>Agaricomycetidae</taxon>
        <taxon>Agaricales</taxon>
        <taxon>Marasmiineae</taxon>
        <taxon>Mycenaceae</taxon>
        <taxon>Mycena</taxon>
    </lineage>
</organism>
<dbReference type="InterPro" id="IPR019405">
    <property type="entry name" value="Lactonase_7-beta_prop"/>
</dbReference>
<name>A0AAD6WXN0_9AGAR</name>
<dbReference type="EMBL" id="JARJCM010000084">
    <property type="protein sequence ID" value="KAJ7031178.1"/>
    <property type="molecule type" value="Genomic_DNA"/>
</dbReference>
<dbReference type="InterPro" id="IPR015943">
    <property type="entry name" value="WD40/YVTN_repeat-like_dom_sf"/>
</dbReference>
<keyword evidence="2" id="KW-1185">Reference proteome</keyword>
<comment type="caution">
    <text evidence="1">The sequence shown here is derived from an EMBL/GenBank/DDBJ whole genome shotgun (WGS) entry which is preliminary data.</text>
</comment>
<dbReference type="InterPro" id="IPR011044">
    <property type="entry name" value="Quino_amine_DH_bsu"/>
</dbReference>
<accession>A0AAD6WXN0</accession>
<dbReference type="AlphaFoldDB" id="A0AAD6WXN0"/>
<evidence type="ECO:0000313" key="1">
    <source>
        <dbReference type="EMBL" id="KAJ7031178.1"/>
    </source>
</evidence>
<reference evidence="1" key="1">
    <citation type="submission" date="2023-03" db="EMBL/GenBank/DDBJ databases">
        <title>Massive genome expansion in bonnet fungi (Mycena s.s.) driven by repeated elements and novel gene families across ecological guilds.</title>
        <authorList>
            <consortium name="Lawrence Berkeley National Laboratory"/>
            <person name="Harder C.B."/>
            <person name="Miyauchi S."/>
            <person name="Viragh M."/>
            <person name="Kuo A."/>
            <person name="Thoen E."/>
            <person name="Andreopoulos B."/>
            <person name="Lu D."/>
            <person name="Skrede I."/>
            <person name="Drula E."/>
            <person name="Henrissat B."/>
            <person name="Morin E."/>
            <person name="Kohler A."/>
            <person name="Barry K."/>
            <person name="LaButti K."/>
            <person name="Morin E."/>
            <person name="Salamov A."/>
            <person name="Lipzen A."/>
            <person name="Mereny Z."/>
            <person name="Hegedus B."/>
            <person name="Baldrian P."/>
            <person name="Stursova M."/>
            <person name="Weitz H."/>
            <person name="Taylor A."/>
            <person name="Grigoriev I.V."/>
            <person name="Nagy L.G."/>
            <person name="Martin F."/>
            <person name="Kauserud H."/>
        </authorList>
    </citation>
    <scope>NUCLEOTIDE SEQUENCE</scope>
    <source>
        <strain evidence="1">CBHHK200</strain>
    </source>
</reference>
<dbReference type="Gene3D" id="2.130.10.10">
    <property type="entry name" value="YVTN repeat-like/Quinoprotein amine dehydrogenase"/>
    <property type="match status" value="1"/>
</dbReference>
<evidence type="ECO:0000313" key="2">
    <source>
        <dbReference type="Proteomes" id="UP001218188"/>
    </source>
</evidence>
<gene>
    <name evidence="1" type="ORF">C8F04DRAFT_709859</name>
</gene>